<keyword evidence="2" id="KW-0732">Signal</keyword>
<dbReference type="AlphaFoldDB" id="A0AB40CQX4"/>
<feature type="compositionally biased region" description="Gly residues" evidence="1">
    <location>
        <begin position="82"/>
        <end position="106"/>
    </location>
</feature>
<feature type="region of interest" description="Disordered" evidence="1">
    <location>
        <begin position="81"/>
        <end position="118"/>
    </location>
</feature>
<evidence type="ECO:0000313" key="3">
    <source>
        <dbReference type="Proteomes" id="UP001515500"/>
    </source>
</evidence>
<dbReference type="Proteomes" id="UP001515500">
    <property type="component" value="Chromosome 16"/>
</dbReference>
<feature type="signal peptide" evidence="2">
    <location>
        <begin position="1"/>
        <end position="24"/>
    </location>
</feature>
<evidence type="ECO:0000256" key="1">
    <source>
        <dbReference type="SAM" id="MobiDB-lite"/>
    </source>
</evidence>
<sequence>MKKGMLVSCLLLLQIIMFIWCSSSESTTLDDGDPHVKQLQSQEPLPGFNSKMETNQNKTKIRRENVDEDEVMNLIGWVNKAKGGGGGSSGGGHGGGKGGGRNGGKGSPEIHHHAPPKKNSAIGILMTNHSSLLSSIFINISVYLWSSSLLSFPLS</sequence>
<gene>
    <name evidence="4" type="primary">LOC120279626</name>
</gene>
<feature type="chain" id="PRO_5044294949" evidence="2">
    <location>
        <begin position="25"/>
        <end position="155"/>
    </location>
</feature>
<organism evidence="3 4">
    <name type="scientific">Dioscorea cayennensis subsp. rotundata</name>
    <name type="common">White Guinea yam</name>
    <name type="synonym">Dioscorea rotundata</name>
    <dbReference type="NCBI Taxonomy" id="55577"/>
    <lineage>
        <taxon>Eukaryota</taxon>
        <taxon>Viridiplantae</taxon>
        <taxon>Streptophyta</taxon>
        <taxon>Embryophyta</taxon>
        <taxon>Tracheophyta</taxon>
        <taxon>Spermatophyta</taxon>
        <taxon>Magnoliopsida</taxon>
        <taxon>Liliopsida</taxon>
        <taxon>Dioscoreales</taxon>
        <taxon>Dioscoreaceae</taxon>
        <taxon>Dioscorea</taxon>
    </lineage>
</organism>
<accession>A0AB40CQX4</accession>
<protein>
    <submittedName>
        <fullName evidence="4">RNA-binding protein Raly-like</fullName>
    </submittedName>
</protein>
<reference evidence="4" key="1">
    <citation type="submission" date="2025-08" db="UniProtKB">
        <authorList>
            <consortium name="RefSeq"/>
        </authorList>
    </citation>
    <scope>IDENTIFICATION</scope>
</reference>
<proteinExistence type="predicted"/>
<dbReference type="GeneID" id="120279626"/>
<evidence type="ECO:0000256" key="2">
    <source>
        <dbReference type="SAM" id="SignalP"/>
    </source>
</evidence>
<name>A0AB40CQX4_DIOCR</name>
<keyword evidence="3" id="KW-1185">Reference proteome</keyword>
<evidence type="ECO:0000313" key="4">
    <source>
        <dbReference type="RefSeq" id="XP_039142485.1"/>
    </source>
</evidence>
<feature type="region of interest" description="Disordered" evidence="1">
    <location>
        <begin position="40"/>
        <end position="65"/>
    </location>
</feature>
<dbReference type="RefSeq" id="XP_039142485.1">
    <property type="nucleotide sequence ID" value="XM_039286551.1"/>
</dbReference>